<name>A0A6A4IEA6_9AGAR</name>
<feature type="non-terminal residue" evidence="2">
    <location>
        <position position="94"/>
    </location>
</feature>
<protein>
    <recommendedName>
        <fullName evidence="1">DUF8040 domain-containing protein</fullName>
    </recommendedName>
</protein>
<dbReference type="Proteomes" id="UP000799118">
    <property type="component" value="Unassembled WGS sequence"/>
</dbReference>
<accession>A0A6A4IEA6</accession>
<organism evidence="2 3">
    <name type="scientific">Gymnopus androsaceus JB14</name>
    <dbReference type="NCBI Taxonomy" id="1447944"/>
    <lineage>
        <taxon>Eukaryota</taxon>
        <taxon>Fungi</taxon>
        <taxon>Dikarya</taxon>
        <taxon>Basidiomycota</taxon>
        <taxon>Agaricomycotina</taxon>
        <taxon>Agaricomycetes</taxon>
        <taxon>Agaricomycetidae</taxon>
        <taxon>Agaricales</taxon>
        <taxon>Marasmiineae</taxon>
        <taxon>Omphalotaceae</taxon>
        <taxon>Gymnopus</taxon>
    </lineage>
</organism>
<dbReference type="OrthoDB" id="1681765at2759"/>
<dbReference type="InterPro" id="IPR058353">
    <property type="entry name" value="DUF8040"/>
</dbReference>
<keyword evidence="3" id="KW-1185">Reference proteome</keyword>
<evidence type="ECO:0000313" key="3">
    <source>
        <dbReference type="Proteomes" id="UP000799118"/>
    </source>
</evidence>
<reference evidence="2" key="1">
    <citation type="journal article" date="2019" name="Environ. Microbiol.">
        <title>Fungal ecological strategies reflected in gene transcription - a case study of two litter decomposers.</title>
        <authorList>
            <person name="Barbi F."/>
            <person name="Kohler A."/>
            <person name="Barry K."/>
            <person name="Baskaran P."/>
            <person name="Daum C."/>
            <person name="Fauchery L."/>
            <person name="Ihrmark K."/>
            <person name="Kuo A."/>
            <person name="LaButti K."/>
            <person name="Lipzen A."/>
            <person name="Morin E."/>
            <person name="Grigoriev I.V."/>
            <person name="Henrissat B."/>
            <person name="Lindahl B."/>
            <person name="Martin F."/>
        </authorList>
    </citation>
    <scope>NUCLEOTIDE SEQUENCE</scope>
    <source>
        <strain evidence="2">JB14</strain>
    </source>
</reference>
<evidence type="ECO:0000313" key="2">
    <source>
        <dbReference type="EMBL" id="KAE9407628.1"/>
    </source>
</evidence>
<gene>
    <name evidence="2" type="ORF">BT96DRAFT_764015</name>
</gene>
<sequence>MCVTGLSVRHVGERFQHANATISKYFCEVLDKLSSPGFYNQYVRMPGVNAPVPDFIRNNPKFFPFFAGALGAVDGTHIHCMPSAAQRDLARNRK</sequence>
<evidence type="ECO:0000259" key="1">
    <source>
        <dbReference type="Pfam" id="PF26138"/>
    </source>
</evidence>
<dbReference type="AlphaFoldDB" id="A0A6A4IEA6"/>
<feature type="domain" description="DUF8040" evidence="1">
    <location>
        <begin position="1"/>
        <end position="34"/>
    </location>
</feature>
<dbReference type="Pfam" id="PF26138">
    <property type="entry name" value="DUF8040"/>
    <property type="match status" value="1"/>
</dbReference>
<proteinExistence type="predicted"/>
<dbReference type="EMBL" id="ML769394">
    <property type="protein sequence ID" value="KAE9407628.1"/>
    <property type="molecule type" value="Genomic_DNA"/>
</dbReference>